<evidence type="ECO:0000256" key="9">
    <source>
        <dbReference type="ARBA" id="ARBA00022723"/>
    </source>
</evidence>
<evidence type="ECO:0000256" key="3">
    <source>
        <dbReference type="ARBA" id="ARBA00012417"/>
    </source>
</evidence>
<evidence type="ECO:0000256" key="7">
    <source>
        <dbReference type="ARBA" id="ARBA00022705"/>
    </source>
</evidence>
<evidence type="ECO:0000256" key="6">
    <source>
        <dbReference type="ARBA" id="ARBA00022695"/>
    </source>
</evidence>
<keyword evidence="9 17" id="KW-0479">Metal-binding</keyword>
<evidence type="ECO:0000256" key="16">
    <source>
        <dbReference type="ARBA" id="ARBA00049244"/>
    </source>
</evidence>
<dbReference type="NCBIfam" id="NF004316">
    <property type="entry name" value="PRK05711.1"/>
    <property type="match status" value="1"/>
</dbReference>
<protein>
    <recommendedName>
        <fullName evidence="4 17">DNA polymerase III subunit epsilon</fullName>
        <ecNumber evidence="3 17">2.7.7.7</ecNumber>
    </recommendedName>
</protein>
<evidence type="ECO:0000313" key="19">
    <source>
        <dbReference type="EMBL" id="MDY0881987.1"/>
    </source>
</evidence>
<organism evidence="19 20">
    <name type="scientific">Dongia soli</name>
    <dbReference type="NCBI Taxonomy" id="600628"/>
    <lineage>
        <taxon>Bacteria</taxon>
        <taxon>Pseudomonadati</taxon>
        <taxon>Pseudomonadota</taxon>
        <taxon>Alphaproteobacteria</taxon>
        <taxon>Rhodospirillales</taxon>
        <taxon>Dongiaceae</taxon>
        <taxon>Dongia</taxon>
    </lineage>
</organism>
<comment type="catalytic activity">
    <reaction evidence="16 17">
        <text>DNA(n) + a 2'-deoxyribonucleoside 5'-triphosphate = DNA(n+1) + diphosphate</text>
        <dbReference type="Rhea" id="RHEA:22508"/>
        <dbReference type="Rhea" id="RHEA-COMP:17339"/>
        <dbReference type="Rhea" id="RHEA-COMP:17340"/>
        <dbReference type="ChEBI" id="CHEBI:33019"/>
        <dbReference type="ChEBI" id="CHEBI:61560"/>
        <dbReference type="ChEBI" id="CHEBI:173112"/>
        <dbReference type="EC" id="2.7.7.7"/>
    </reaction>
</comment>
<dbReference type="InterPro" id="IPR013520">
    <property type="entry name" value="Ribonucl_H"/>
</dbReference>
<reference evidence="19 20" key="1">
    <citation type="journal article" date="2016" name="Antonie Van Leeuwenhoek">
        <title>Dongia soli sp. nov., isolated from soil from Dokdo, Korea.</title>
        <authorList>
            <person name="Kim D.U."/>
            <person name="Lee H."/>
            <person name="Kim H."/>
            <person name="Kim S.G."/>
            <person name="Ka J.O."/>
        </authorList>
    </citation>
    <scope>NUCLEOTIDE SEQUENCE [LARGE SCALE GENOMIC DNA]</scope>
    <source>
        <strain evidence="19 20">D78</strain>
    </source>
</reference>
<accession>A0ABU5E6P3</accession>
<evidence type="ECO:0000256" key="12">
    <source>
        <dbReference type="ARBA" id="ARBA00022842"/>
    </source>
</evidence>
<evidence type="ECO:0000256" key="10">
    <source>
        <dbReference type="ARBA" id="ARBA00022801"/>
    </source>
</evidence>
<dbReference type="SMART" id="SM00479">
    <property type="entry name" value="EXOIII"/>
    <property type="match status" value="1"/>
</dbReference>
<evidence type="ECO:0000256" key="4">
    <source>
        <dbReference type="ARBA" id="ARBA00020352"/>
    </source>
</evidence>
<evidence type="ECO:0000256" key="15">
    <source>
        <dbReference type="ARBA" id="ARBA00025483"/>
    </source>
</evidence>
<dbReference type="Proteomes" id="UP001279642">
    <property type="component" value="Unassembled WGS sequence"/>
</dbReference>
<keyword evidence="5 17" id="KW-0808">Transferase</keyword>
<keyword evidence="8 17" id="KW-0540">Nuclease</keyword>
<keyword evidence="20" id="KW-1185">Reference proteome</keyword>
<keyword evidence="10 17" id="KW-0378">Hydrolase</keyword>
<dbReference type="InterPro" id="IPR006054">
    <property type="entry name" value="DnaQ"/>
</dbReference>
<dbReference type="GO" id="GO:0003887">
    <property type="term" value="F:DNA-directed DNA polymerase activity"/>
    <property type="evidence" value="ECO:0007669"/>
    <property type="project" value="UniProtKB-EC"/>
</dbReference>
<keyword evidence="13 17" id="KW-0239">DNA-directed DNA polymerase</keyword>
<keyword evidence="14 17" id="KW-0464">Manganese</keyword>
<dbReference type="PANTHER" id="PTHR30231:SF41">
    <property type="entry name" value="DNA POLYMERASE III SUBUNIT EPSILON"/>
    <property type="match status" value="1"/>
</dbReference>
<evidence type="ECO:0000256" key="11">
    <source>
        <dbReference type="ARBA" id="ARBA00022839"/>
    </source>
</evidence>
<evidence type="ECO:0000256" key="13">
    <source>
        <dbReference type="ARBA" id="ARBA00022932"/>
    </source>
</evidence>
<comment type="subunit">
    <text evidence="17">DNA polymerase III contains a core (composed of alpha, epsilon and theta chains) that associates with a tau subunit. This core dimerizes to form the POLIII' complex. PolIII' associates with the gamma complex (composed of gamma, delta, delta', psi and chi chains) and with the beta chain to form the complete DNA polymerase III complex.</text>
</comment>
<comment type="function">
    <text evidence="15 17">DNA polymerase III is a complex, multichain enzyme responsible for most of the replicative synthesis in bacteria. The epsilon subunit contain the editing function and is a proofreading 3'-5' exonuclease.</text>
</comment>
<comment type="cofactor">
    <cofactor evidence="2 17">
        <name>Mg(2+)</name>
        <dbReference type="ChEBI" id="CHEBI:18420"/>
    </cofactor>
</comment>
<dbReference type="SUPFAM" id="SSF53098">
    <property type="entry name" value="Ribonuclease H-like"/>
    <property type="match status" value="1"/>
</dbReference>
<evidence type="ECO:0000256" key="5">
    <source>
        <dbReference type="ARBA" id="ARBA00022679"/>
    </source>
</evidence>
<dbReference type="Gene3D" id="3.30.420.10">
    <property type="entry name" value="Ribonuclease H-like superfamily/Ribonuclease H"/>
    <property type="match status" value="1"/>
</dbReference>
<dbReference type="InterPro" id="IPR012337">
    <property type="entry name" value="RNaseH-like_sf"/>
</dbReference>
<dbReference type="RefSeq" id="WP_320507026.1">
    <property type="nucleotide sequence ID" value="NZ_JAXCLW010000001.1"/>
</dbReference>
<gene>
    <name evidence="17 19" type="primary">dnaQ</name>
    <name evidence="19" type="ORF">SMD27_03965</name>
</gene>
<dbReference type="Pfam" id="PF00929">
    <property type="entry name" value="RNase_T"/>
    <property type="match status" value="1"/>
</dbReference>
<keyword evidence="12 17" id="KW-0460">Magnesium</keyword>
<evidence type="ECO:0000256" key="17">
    <source>
        <dbReference type="RuleBase" id="RU364087"/>
    </source>
</evidence>
<evidence type="ECO:0000256" key="14">
    <source>
        <dbReference type="ARBA" id="ARBA00023211"/>
    </source>
</evidence>
<keyword evidence="7 17" id="KW-0235">DNA replication</keyword>
<proteinExistence type="predicted"/>
<dbReference type="NCBIfam" id="TIGR00573">
    <property type="entry name" value="dnaq"/>
    <property type="match status" value="1"/>
</dbReference>
<feature type="domain" description="Exonuclease" evidence="18">
    <location>
        <begin position="15"/>
        <end position="185"/>
    </location>
</feature>
<dbReference type="NCBIfam" id="TIGR01406">
    <property type="entry name" value="dnaQ_proteo"/>
    <property type="match status" value="1"/>
</dbReference>
<comment type="caution">
    <text evidence="19">The sequence shown here is derived from an EMBL/GenBank/DDBJ whole genome shotgun (WGS) entry which is preliminary data.</text>
</comment>
<dbReference type="InterPro" id="IPR036397">
    <property type="entry name" value="RNaseH_sf"/>
</dbReference>
<evidence type="ECO:0000259" key="18">
    <source>
        <dbReference type="SMART" id="SM00479"/>
    </source>
</evidence>
<dbReference type="EC" id="2.7.7.7" evidence="3 17"/>
<dbReference type="InterPro" id="IPR006309">
    <property type="entry name" value="DnaQ_proteo"/>
</dbReference>
<name>A0ABU5E6P3_9PROT</name>
<evidence type="ECO:0000313" key="20">
    <source>
        <dbReference type="Proteomes" id="UP001279642"/>
    </source>
</evidence>
<evidence type="ECO:0000256" key="2">
    <source>
        <dbReference type="ARBA" id="ARBA00001946"/>
    </source>
</evidence>
<evidence type="ECO:0000256" key="1">
    <source>
        <dbReference type="ARBA" id="ARBA00001936"/>
    </source>
</evidence>
<comment type="cofactor">
    <cofactor evidence="1 17">
        <name>Mn(2+)</name>
        <dbReference type="ChEBI" id="CHEBI:29035"/>
    </cofactor>
</comment>
<sequence>MNATHQNMPQQSVPREIVLDTETTGFDPLNGDRLVEIGCLELINHVPTARTFHVYLNPERPMPEAAFKVHGLSDEFLADKPKFAEVADKFVEFIGDAPLVIHNAEFDMKFLNAELERIGKQAMPIQRAVDTVKLARQKFPGSPASLDALCKRFNIDNSARTLHGALLDAQLLAEVYLELLGGRQAGLVLETEVEISADLIIATSPAASGKAIRPPRPHAALPEELELHAAFIAKLKNAVWLQ</sequence>
<keyword evidence="11 17" id="KW-0269">Exonuclease</keyword>
<dbReference type="EMBL" id="JAXCLW010000001">
    <property type="protein sequence ID" value="MDY0881987.1"/>
    <property type="molecule type" value="Genomic_DNA"/>
</dbReference>
<dbReference type="PANTHER" id="PTHR30231">
    <property type="entry name" value="DNA POLYMERASE III SUBUNIT EPSILON"/>
    <property type="match status" value="1"/>
</dbReference>
<keyword evidence="6 17" id="KW-0548">Nucleotidyltransferase</keyword>
<dbReference type="CDD" id="cd06131">
    <property type="entry name" value="DNA_pol_III_epsilon_Ecoli_like"/>
    <property type="match status" value="1"/>
</dbReference>
<evidence type="ECO:0000256" key="8">
    <source>
        <dbReference type="ARBA" id="ARBA00022722"/>
    </source>
</evidence>